<dbReference type="Pfam" id="PF00187">
    <property type="entry name" value="Chitin_bind_1"/>
    <property type="match status" value="3"/>
</dbReference>
<feature type="disulfide bond" evidence="7">
    <location>
        <begin position="237"/>
        <end position="249"/>
    </location>
</feature>
<comment type="caution">
    <text evidence="7">Lacks conserved residue(s) required for the propagation of feature annotation.</text>
</comment>
<comment type="caution">
    <text evidence="11">The sequence shown here is derived from an EMBL/GenBank/DDBJ whole genome shotgun (WGS) entry which is preliminary data.</text>
</comment>
<feature type="region of interest" description="Disordered" evidence="8">
    <location>
        <begin position="204"/>
        <end position="223"/>
    </location>
</feature>
<feature type="disulfide bond" evidence="7">
    <location>
        <begin position="25"/>
        <end position="40"/>
    </location>
</feature>
<feature type="disulfide bond" evidence="7">
    <location>
        <begin position="34"/>
        <end position="46"/>
    </location>
</feature>
<feature type="disulfide bond" evidence="7">
    <location>
        <begin position="129"/>
        <end position="141"/>
    </location>
</feature>
<evidence type="ECO:0000256" key="3">
    <source>
        <dbReference type="ARBA" id="ARBA00022723"/>
    </source>
</evidence>
<dbReference type="PANTHER" id="PTHR46471">
    <property type="entry name" value="CHITIN DEACETYLASE"/>
    <property type="match status" value="1"/>
</dbReference>
<dbReference type="AlphaFoldDB" id="A0A1Y1WZ90"/>
<reference evidence="11 12" key="1">
    <citation type="submission" date="2016-08" db="EMBL/GenBank/DDBJ databases">
        <title>A Parts List for Fungal Cellulosomes Revealed by Comparative Genomics.</title>
        <authorList>
            <consortium name="DOE Joint Genome Institute"/>
            <person name="Haitjema C.H."/>
            <person name="Gilmore S.P."/>
            <person name="Henske J.K."/>
            <person name="Solomon K.V."/>
            <person name="De Groot R."/>
            <person name="Kuo A."/>
            <person name="Mondo S.J."/>
            <person name="Salamov A.A."/>
            <person name="Labutti K."/>
            <person name="Zhao Z."/>
            <person name="Chiniquy J."/>
            <person name="Barry K."/>
            <person name="Brewer H.M."/>
            <person name="Purvine S.O."/>
            <person name="Wright A.T."/>
            <person name="Boxma B."/>
            <person name="Van Alen T."/>
            <person name="Hackstein J.H."/>
            <person name="Baker S.E."/>
            <person name="Grigoriev I.V."/>
            <person name="O'Malley M.A."/>
        </authorList>
    </citation>
    <scope>NUCLEOTIDE SEQUENCE [LARGE SCALE GENOMIC DNA]</scope>
    <source>
        <strain evidence="11 12">S4</strain>
    </source>
</reference>
<dbReference type="PROSITE" id="PS50941">
    <property type="entry name" value="CHIT_BIND_I_2"/>
    <property type="match status" value="4"/>
</dbReference>
<evidence type="ECO:0000259" key="10">
    <source>
        <dbReference type="PROSITE" id="PS50941"/>
    </source>
</evidence>
<keyword evidence="7" id="KW-1015">Disulfide bond</keyword>
<feature type="domain" description="Chitin-binding type-1" evidence="10">
    <location>
        <begin position="225"/>
        <end position="269"/>
    </location>
</feature>
<keyword evidence="4 9" id="KW-0732">Signal</keyword>
<accession>A0A1Y1WZ90</accession>
<evidence type="ECO:0000256" key="1">
    <source>
        <dbReference type="ARBA" id="ARBA00001941"/>
    </source>
</evidence>
<dbReference type="EMBL" id="MCFG01000194">
    <property type="protein sequence ID" value="ORX78897.1"/>
    <property type="molecule type" value="Genomic_DNA"/>
</dbReference>
<feature type="disulfide bond" evidence="7">
    <location>
        <begin position="120"/>
        <end position="135"/>
    </location>
</feature>
<evidence type="ECO:0000256" key="9">
    <source>
        <dbReference type="SAM" id="SignalP"/>
    </source>
</evidence>
<keyword evidence="5" id="KW-0378">Hydrolase</keyword>
<dbReference type="InterPro" id="IPR001002">
    <property type="entry name" value="Chitin-bd_1"/>
</dbReference>
<feature type="signal peptide" evidence="9">
    <location>
        <begin position="1"/>
        <end position="21"/>
    </location>
</feature>
<evidence type="ECO:0000256" key="8">
    <source>
        <dbReference type="SAM" id="MobiDB-lite"/>
    </source>
</evidence>
<gene>
    <name evidence="11" type="ORF">BCR32DRAFT_328357</name>
</gene>
<evidence type="ECO:0000256" key="2">
    <source>
        <dbReference type="ARBA" id="ARBA00022669"/>
    </source>
</evidence>
<dbReference type="GO" id="GO:0008061">
    <property type="term" value="F:chitin binding"/>
    <property type="evidence" value="ECO:0007669"/>
    <property type="project" value="UniProtKB-UniRule"/>
</dbReference>
<evidence type="ECO:0000313" key="11">
    <source>
        <dbReference type="EMBL" id="ORX78897.1"/>
    </source>
</evidence>
<feature type="domain" description="Chitin-binding type-1" evidence="10">
    <location>
        <begin position="117"/>
        <end position="162"/>
    </location>
</feature>
<dbReference type="SUPFAM" id="SSF57016">
    <property type="entry name" value="Plant lectins/antimicrobial peptides"/>
    <property type="match status" value="4"/>
</dbReference>
<feature type="domain" description="Chitin-binding type-1" evidence="10">
    <location>
        <begin position="335"/>
        <end position="379"/>
    </location>
</feature>
<dbReference type="Gene3D" id="3.30.60.10">
    <property type="entry name" value="Endochitinase-like"/>
    <property type="match status" value="4"/>
</dbReference>
<sequence length="416" mass="45658">MKFQKIAFLALSLLALEKARAVDFCGPKYGNKKCPGSQCCSKDGQCGFDKKHCGKGCQSEFGYYCLPTESMMCIQCMGCADCKDQPTMALLCPHACSNSFDYKKEREPEQPEPTIPENACGPKYGNKKCPGSQCCSKDGQCGFDKEHCGKGCQSEFGYYCLPSDYENTMCIQCMGCADCENKPGMALLCPHACSNSFDYKKEREQEQPEVKEPEPKPEPEPTIPENACGPKYGDKKCPDNQCCNADGQCGFDREHCGNGCQSEFGYCLPENYRNIMCIACYGCVDCGNDPVSALVCPSTCKENTVKKPVITVTKTSIIRPKPTGKPHPIDDNKPKNRCGPKYGNKKCPGDECCNSKGQCGFDRNYCGKGCQSEFGYCLPKGFEHAMCIQCVGCVDCSKNPYMALVCPGTCRKLEAY</sequence>
<feature type="disulfide bond" evidence="7">
    <location>
        <begin position="39"/>
        <end position="53"/>
    </location>
</feature>
<feature type="disulfide bond" evidence="7">
    <location>
        <begin position="134"/>
        <end position="148"/>
    </location>
</feature>
<keyword evidence="3" id="KW-0479">Metal-binding</keyword>
<dbReference type="SMART" id="SM00270">
    <property type="entry name" value="ChtBD1"/>
    <property type="match status" value="4"/>
</dbReference>
<feature type="disulfide bond" evidence="7">
    <location>
        <begin position="242"/>
        <end position="256"/>
    </location>
</feature>
<feature type="disulfide bond" evidence="7">
    <location>
        <begin position="347"/>
        <end position="359"/>
    </location>
</feature>
<proteinExistence type="predicted"/>
<keyword evidence="2 7" id="KW-0147">Chitin-binding</keyword>
<protein>
    <recommendedName>
        <fullName evidence="10">Chitin-binding type-1 domain-containing protein</fullName>
    </recommendedName>
</protein>
<name>A0A1Y1WZ90_9FUNG</name>
<comment type="cofactor">
    <cofactor evidence="1">
        <name>Co(2+)</name>
        <dbReference type="ChEBI" id="CHEBI:48828"/>
    </cofactor>
</comment>
<evidence type="ECO:0000256" key="7">
    <source>
        <dbReference type="PROSITE-ProRule" id="PRU00261"/>
    </source>
</evidence>
<keyword evidence="12" id="KW-1185">Reference proteome</keyword>
<dbReference type="Proteomes" id="UP000193944">
    <property type="component" value="Unassembled WGS sequence"/>
</dbReference>
<keyword evidence="6" id="KW-0119">Carbohydrate metabolism</keyword>
<evidence type="ECO:0000313" key="12">
    <source>
        <dbReference type="Proteomes" id="UP000193944"/>
    </source>
</evidence>
<dbReference type="OrthoDB" id="2155191at2759"/>
<dbReference type="InterPro" id="IPR036861">
    <property type="entry name" value="Endochitinase-like_sf"/>
</dbReference>
<dbReference type="CDD" id="cd00035">
    <property type="entry name" value="ChtBD1"/>
    <property type="match status" value="3"/>
</dbReference>
<dbReference type="GO" id="GO:0046872">
    <property type="term" value="F:metal ion binding"/>
    <property type="evidence" value="ECO:0007669"/>
    <property type="project" value="UniProtKB-KW"/>
</dbReference>
<feature type="disulfide bond" evidence="7">
    <location>
        <begin position="338"/>
        <end position="353"/>
    </location>
</feature>
<evidence type="ECO:0000256" key="5">
    <source>
        <dbReference type="ARBA" id="ARBA00022801"/>
    </source>
</evidence>
<reference evidence="11 12" key="2">
    <citation type="submission" date="2016-08" db="EMBL/GenBank/DDBJ databases">
        <title>Pervasive Adenine N6-methylation of Active Genes in Fungi.</title>
        <authorList>
            <consortium name="DOE Joint Genome Institute"/>
            <person name="Mondo S.J."/>
            <person name="Dannebaum R.O."/>
            <person name="Kuo R.C."/>
            <person name="Labutti K."/>
            <person name="Haridas S."/>
            <person name="Kuo A."/>
            <person name="Salamov A."/>
            <person name="Ahrendt S.R."/>
            <person name="Lipzen A."/>
            <person name="Sullivan W."/>
            <person name="Andreopoulos W.B."/>
            <person name="Clum A."/>
            <person name="Lindquist E."/>
            <person name="Daum C."/>
            <person name="Ramamoorthy G.K."/>
            <person name="Gryganskyi A."/>
            <person name="Culley D."/>
            <person name="Magnuson J.K."/>
            <person name="James T.Y."/>
            <person name="O'Malley M.A."/>
            <person name="Stajich J.E."/>
            <person name="Spatafora J.W."/>
            <person name="Visel A."/>
            <person name="Grigoriev I.V."/>
        </authorList>
    </citation>
    <scope>NUCLEOTIDE SEQUENCE [LARGE SCALE GENOMIC DNA]</scope>
    <source>
        <strain evidence="11 12">S4</strain>
    </source>
</reference>
<feature type="disulfide bond" evidence="7">
    <location>
        <begin position="228"/>
        <end position="243"/>
    </location>
</feature>
<feature type="chain" id="PRO_5013141443" description="Chitin-binding type-1 domain-containing protein" evidence="9">
    <location>
        <begin position="22"/>
        <end position="416"/>
    </location>
</feature>
<feature type="compositionally biased region" description="Basic and acidic residues" evidence="8">
    <location>
        <begin position="204"/>
        <end position="219"/>
    </location>
</feature>
<feature type="domain" description="Chitin-binding type-1" evidence="10">
    <location>
        <begin position="22"/>
        <end position="67"/>
    </location>
</feature>
<feature type="disulfide bond" evidence="7">
    <location>
        <begin position="352"/>
        <end position="366"/>
    </location>
</feature>
<organism evidence="11 12">
    <name type="scientific">Anaeromyces robustus</name>
    <dbReference type="NCBI Taxonomy" id="1754192"/>
    <lineage>
        <taxon>Eukaryota</taxon>
        <taxon>Fungi</taxon>
        <taxon>Fungi incertae sedis</taxon>
        <taxon>Chytridiomycota</taxon>
        <taxon>Chytridiomycota incertae sedis</taxon>
        <taxon>Neocallimastigomycetes</taxon>
        <taxon>Neocallimastigales</taxon>
        <taxon>Neocallimastigaceae</taxon>
        <taxon>Anaeromyces</taxon>
    </lineage>
</organism>
<evidence type="ECO:0000256" key="4">
    <source>
        <dbReference type="ARBA" id="ARBA00022729"/>
    </source>
</evidence>
<dbReference type="PANTHER" id="PTHR46471:SF2">
    <property type="entry name" value="CHITIN DEACETYLASE-RELATED"/>
    <property type="match status" value="1"/>
</dbReference>
<evidence type="ECO:0000256" key="6">
    <source>
        <dbReference type="ARBA" id="ARBA00023277"/>
    </source>
</evidence>
<dbReference type="GO" id="GO:0016787">
    <property type="term" value="F:hydrolase activity"/>
    <property type="evidence" value="ECO:0007669"/>
    <property type="project" value="UniProtKB-KW"/>
</dbReference>